<gene>
    <name evidence="2" type="ORF">GCM10017635_23330</name>
</gene>
<dbReference type="EMBL" id="BSFH01000030">
    <property type="protein sequence ID" value="GLK64862.1"/>
    <property type="molecule type" value="Genomic_DNA"/>
</dbReference>
<organism evidence="2 3">
    <name type="scientific">Paracoccus kondratievae</name>
    <dbReference type="NCBI Taxonomy" id="135740"/>
    <lineage>
        <taxon>Bacteria</taxon>
        <taxon>Pseudomonadati</taxon>
        <taxon>Pseudomonadota</taxon>
        <taxon>Alphaproteobacteria</taxon>
        <taxon>Rhodobacterales</taxon>
        <taxon>Paracoccaceae</taxon>
        <taxon>Paracoccus</taxon>
    </lineage>
</organism>
<name>A0AAD3RUI7_9RHOB</name>
<evidence type="ECO:0000313" key="3">
    <source>
        <dbReference type="Proteomes" id="UP001143349"/>
    </source>
</evidence>
<protein>
    <submittedName>
        <fullName evidence="2">Uncharacterized protein</fullName>
    </submittedName>
</protein>
<keyword evidence="3" id="KW-1185">Reference proteome</keyword>
<comment type="caution">
    <text evidence="2">The sequence shown here is derived from an EMBL/GenBank/DDBJ whole genome shotgun (WGS) entry which is preliminary data.</text>
</comment>
<reference evidence="2" key="1">
    <citation type="journal article" date="2014" name="Int. J. Syst. Evol. Microbiol.">
        <title>Complete genome sequence of Corynebacterium casei LMG S-19264T (=DSM 44701T), isolated from a smear-ripened cheese.</title>
        <authorList>
            <consortium name="US DOE Joint Genome Institute (JGI-PGF)"/>
            <person name="Walter F."/>
            <person name="Albersmeier A."/>
            <person name="Kalinowski J."/>
            <person name="Ruckert C."/>
        </authorList>
    </citation>
    <scope>NUCLEOTIDE SEQUENCE</scope>
    <source>
        <strain evidence="2">VKM B-2222</strain>
    </source>
</reference>
<evidence type="ECO:0000313" key="2">
    <source>
        <dbReference type="EMBL" id="GLK64862.1"/>
    </source>
</evidence>
<reference evidence="2" key="2">
    <citation type="submission" date="2023-01" db="EMBL/GenBank/DDBJ databases">
        <authorList>
            <person name="Sun Q."/>
            <person name="Evtushenko L."/>
        </authorList>
    </citation>
    <scope>NUCLEOTIDE SEQUENCE</scope>
    <source>
        <strain evidence="2">VKM B-2222</strain>
    </source>
</reference>
<feature type="region of interest" description="Disordered" evidence="1">
    <location>
        <begin position="45"/>
        <end position="68"/>
    </location>
</feature>
<proteinExistence type="predicted"/>
<evidence type="ECO:0000256" key="1">
    <source>
        <dbReference type="SAM" id="MobiDB-lite"/>
    </source>
</evidence>
<accession>A0AAD3RUI7</accession>
<sequence length="68" mass="7619">MDYRWLNKGLVKLDLLGLDPRPLSGPHRAATLECREHLGRALSDPNGKLAKISQESPQSFMKGDCEKE</sequence>
<dbReference type="AlphaFoldDB" id="A0AAD3RUI7"/>
<dbReference type="Proteomes" id="UP001143349">
    <property type="component" value="Unassembled WGS sequence"/>
</dbReference>